<dbReference type="Gene3D" id="3.40.50.300">
    <property type="entry name" value="P-loop containing nucleotide triphosphate hydrolases"/>
    <property type="match status" value="1"/>
</dbReference>
<feature type="region of interest" description="Disordered" evidence="1">
    <location>
        <begin position="377"/>
        <end position="400"/>
    </location>
</feature>
<dbReference type="GO" id="GO:0016887">
    <property type="term" value="F:ATP hydrolysis activity"/>
    <property type="evidence" value="ECO:0007669"/>
    <property type="project" value="InterPro"/>
</dbReference>
<dbReference type="SUPFAM" id="SSF52540">
    <property type="entry name" value="P-loop containing nucleoside triphosphate hydrolases"/>
    <property type="match status" value="1"/>
</dbReference>
<name>A0A3B0Y8P3_9ZZZZ</name>
<dbReference type="InterPro" id="IPR027417">
    <property type="entry name" value="P-loop_NTPase"/>
</dbReference>
<organism evidence="3">
    <name type="scientific">hydrothermal vent metagenome</name>
    <dbReference type="NCBI Taxonomy" id="652676"/>
    <lineage>
        <taxon>unclassified sequences</taxon>
        <taxon>metagenomes</taxon>
        <taxon>ecological metagenomes</taxon>
    </lineage>
</organism>
<dbReference type="AlphaFoldDB" id="A0A3B0Y8P3"/>
<dbReference type="InterPro" id="IPR052026">
    <property type="entry name" value="ExeA_AAA_ATPase_DNA-bind"/>
</dbReference>
<dbReference type="SMART" id="SM00382">
    <property type="entry name" value="AAA"/>
    <property type="match status" value="1"/>
</dbReference>
<evidence type="ECO:0000256" key="1">
    <source>
        <dbReference type="SAM" id="MobiDB-lite"/>
    </source>
</evidence>
<feature type="domain" description="AAA+ ATPase" evidence="2">
    <location>
        <begin position="43"/>
        <end position="196"/>
    </location>
</feature>
<sequence length="400" mass="44852">MNYFEFFGLKEHPFQVSPDSRFLYLSAAHARAKAYMDYSVWKRDGFVVITGEVGAGKTTLIHKLLSEIDESATVMRVFHTQLNEIEFLQTMLSELGFSPEECNSTSKVEILNKLKNYLLEAAEQGRHVVLLVDEGQNLSRVVLEEIRMLSTPDPGGDQVLNIILVGQPELRDTLDRPDMEQLAQRIRLRFHVGTLSEVETSEYIVHRLRVAGLEDVELFDQEALKEVYRYSGGVPRRINILCDTALICAFADDCSPIGRTIIDEAIEELQWSPFQKTVSHTGGKSADKLRPWLSEKPAAAHDPSGASLPAHMQAPEFQGGEQEWSRLFSMVLNIMSDMSTRMARMESTLDSLEQKAAAPGSDQDAVDKKVLSVVAPQATEEIRPKLVKPDDQTDDESVNQ</sequence>
<dbReference type="PANTHER" id="PTHR35894">
    <property type="entry name" value="GENERAL SECRETION PATHWAY PROTEIN A-RELATED"/>
    <property type="match status" value="1"/>
</dbReference>
<dbReference type="Pfam" id="PF13401">
    <property type="entry name" value="AAA_22"/>
    <property type="match status" value="1"/>
</dbReference>
<dbReference type="InterPro" id="IPR003593">
    <property type="entry name" value="AAA+_ATPase"/>
</dbReference>
<dbReference type="EMBL" id="UOFN01000013">
    <property type="protein sequence ID" value="VAW73200.1"/>
    <property type="molecule type" value="Genomic_DNA"/>
</dbReference>
<dbReference type="InterPro" id="IPR049945">
    <property type="entry name" value="AAA_22"/>
</dbReference>
<gene>
    <name evidence="3" type="ORF">MNBD_GAMMA15-629</name>
</gene>
<proteinExistence type="predicted"/>
<feature type="compositionally biased region" description="Basic and acidic residues" evidence="1">
    <location>
        <begin position="380"/>
        <end position="391"/>
    </location>
</feature>
<evidence type="ECO:0000313" key="3">
    <source>
        <dbReference type="EMBL" id="VAW73200.1"/>
    </source>
</evidence>
<evidence type="ECO:0000259" key="2">
    <source>
        <dbReference type="SMART" id="SM00382"/>
    </source>
</evidence>
<dbReference type="PANTHER" id="PTHR35894:SF1">
    <property type="entry name" value="PHOSPHORIBULOKINASE _ URIDINE KINASE FAMILY"/>
    <property type="match status" value="1"/>
</dbReference>
<accession>A0A3B0Y8P3</accession>
<protein>
    <submittedName>
        <fullName evidence="3">FIG022606: AAA ATPase</fullName>
    </submittedName>
</protein>
<reference evidence="3" key="1">
    <citation type="submission" date="2018-06" db="EMBL/GenBank/DDBJ databases">
        <authorList>
            <person name="Zhirakovskaya E."/>
        </authorList>
    </citation>
    <scope>NUCLEOTIDE SEQUENCE</scope>
</reference>